<accession>A0A0A1XF56</accession>
<dbReference type="AlphaFoldDB" id="A0A0A1XF56"/>
<reference evidence="1" key="1">
    <citation type="submission" date="2014-11" db="EMBL/GenBank/DDBJ databases">
        <authorList>
            <person name="Geib S."/>
        </authorList>
    </citation>
    <scope>NUCLEOTIDE SEQUENCE</scope>
</reference>
<sequence length="317" mass="36687">MSRRSKKCCLDATDWLPGEVIYWLNVPSFPPVWSRLSKNNGANVLRCTPESKCGVYDIEIPKELWSLWGYLHPTNPVFHPKPCDKLSWACNILACCAAKLYTLAQWTPRLLDTIVISGDRYYRDSLRKFQGETYKFTLNDLCDACLLENLRFKVHTEMVLFGALYERDTSSIMNLSKALINFFSQHKMGLLHCRHLRALVIGRDNCNGCVGGDYFMFDCQSKDYPLFREGDCRPYLLRCKTLQMLLYCIVMALEVRCKRVQFALHKVDIRYEGPVPDEDDDEIKKLQRIIARSKEKPVKAGISRICNICRSVQCPKK</sequence>
<dbReference type="Gene3D" id="3.90.70.120">
    <property type="match status" value="1"/>
</dbReference>
<name>A0A0A1XF56_ZEUCU</name>
<proteinExistence type="predicted"/>
<organism evidence="1">
    <name type="scientific">Zeugodacus cucurbitae</name>
    <name type="common">Melon fruit fly</name>
    <name type="synonym">Bactrocera cucurbitae</name>
    <dbReference type="NCBI Taxonomy" id="28588"/>
    <lineage>
        <taxon>Eukaryota</taxon>
        <taxon>Metazoa</taxon>
        <taxon>Ecdysozoa</taxon>
        <taxon>Arthropoda</taxon>
        <taxon>Hexapoda</taxon>
        <taxon>Insecta</taxon>
        <taxon>Pterygota</taxon>
        <taxon>Neoptera</taxon>
        <taxon>Endopterygota</taxon>
        <taxon>Diptera</taxon>
        <taxon>Brachycera</taxon>
        <taxon>Muscomorpha</taxon>
        <taxon>Tephritoidea</taxon>
        <taxon>Tephritidae</taxon>
        <taxon>Zeugodacus</taxon>
        <taxon>Zeugodacus</taxon>
    </lineage>
</organism>
<dbReference type="PANTHER" id="PTHR40552:SF6">
    <property type="entry name" value="FI09606P-RELATED"/>
    <property type="match status" value="1"/>
</dbReference>
<dbReference type="PANTHER" id="PTHR40552">
    <property type="entry name" value="AT05186P-RELATED"/>
    <property type="match status" value="1"/>
</dbReference>
<dbReference type="EMBL" id="GBXI01004726">
    <property type="protein sequence ID" value="JAD09566.1"/>
    <property type="molecule type" value="Transcribed_RNA"/>
</dbReference>
<reference evidence="1" key="2">
    <citation type="journal article" date="2015" name="Gigascience">
        <title>Reconstructing a comprehensive transcriptome assembly of a white-pupal translocated strain of the pest fruit fly Bactrocera cucurbitae.</title>
        <authorList>
            <person name="Sim S.B."/>
            <person name="Calla B."/>
            <person name="Hall B."/>
            <person name="DeRego T."/>
            <person name="Geib S.M."/>
        </authorList>
    </citation>
    <scope>NUCLEOTIDE SEQUENCE</scope>
</reference>
<gene>
    <name evidence="1" type="primary">IFNK</name>
    <name evidence="1" type="ORF">g.11135</name>
</gene>
<evidence type="ECO:0000313" key="1">
    <source>
        <dbReference type="EMBL" id="JAD09566.1"/>
    </source>
</evidence>
<protein>
    <submittedName>
        <fullName evidence="1">Interferon kappa</fullName>
    </submittedName>
</protein>